<feature type="compositionally biased region" description="Polar residues" evidence="2">
    <location>
        <begin position="43"/>
        <end position="57"/>
    </location>
</feature>
<dbReference type="InterPro" id="IPR029063">
    <property type="entry name" value="SAM-dependent_MTases_sf"/>
</dbReference>
<evidence type="ECO:0000256" key="2">
    <source>
        <dbReference type="SAM" id="MobiDB-lite"/>
    </source>
</evidence>
<organism evidence="4 5">
    <name type="scientific">Gluconobacter thailandicus</name>
    <dbReference type="NCBI Taxonomy" id="257438"/>
    <lineage>
        <taxon>Bacteria</taxon>
        <taxon>Pseudomonadati</taxon>
        <taxon>Pseudomonadota</taxon>
        <taxon>Alphaproteobacteria</taxon>
        <taxon>Acetobacterales</taxon>
        <taxon>Acetobacteraceae</taxon>
        <taxon>Gluconobacter</taxon>
    </lineage>
</organism>
<evidence type="ECO:0000313" key="5">
    <source>
        <dbReference type="Proteomes" id="UP000323560"/>
    </source>
</evidence>
<name>A0AAP9ETU6_GLUTH</name>
<dbReference type="PANTHER" id="PTHR47739:SF1">
    <property type="entry name" value="TRNA1(VAL) (ADENINE(37)-N6)-METHYLTRANSFERASE"/>
    <property type="match status" value="1"/>
</dbReference>
<evidence type="ECO:0000256" key="1">
    <source>
        <dbReference type="ARBA" id="ARBA00006594"/>
    </source>
</evidence>
<sequence>MQARYDMACSRSFFLRGKATGACSRRTTNWNDHMSGSRKAVNPLQSLKTSLNSTSPLSEKERDGTLLNGRLRYTQFRQGYRTGLEPVLMAAAIPARAGETVLEAGCGAGAGLLCLAARVPGVSGIGLEADTDTVELAAHNFLNNPFSDSRTSLSVVQATLPAIPSTLRARAPTANGRFHHVMANPPWHSAHGTPSPDERRRLALSAENSDPQAWIHALTRWVLPGGTLTFIISAAIADRACQTLLENGCGSIQLYPFWPKQGREAKLVLIQAIHGGKGIFRLRPGLILHEEDGRFTDAAERVLRLGEALPGS</sequence>
<comment type="similarity">
    <text evidence="1">Belongs to the N(4)/N(6)-methyltransferase family.</text>
</comment>
<dbReference type="PANTHER" id="PTHR47739">
    <property type="entry name" value="TRNA1(VAL) (ADENINE(37)-N6)-METHYLTRANSFERASE"/>
    <property type="match status" value="1"/>
</dbReference>
<feature type="domain" description="DNA methylase adenine-specific" evidence="3">
    <location>
        <begin position="88"/>
        <end position="233"/>
    </location>
</feature>
<feature type="region of interest" description="Disordered" evidence="2">
    <location>
        <begin position="34"/>
        <end position="63"/>
    </location>
</feature>
<dbReference type="Proteomes" id="UP000323560">
    <property type="component" value="Chromosome"/>
</dbReference>
<protein>
    <submittedName>
        <fullName evidence="4">Methyltransferase</fullName>
    </submittedName>
</protein>
<dbReference type="CDD" id="cd02440">
    <property type="entry name" value="AdoMet_MTases"/>
    <property type="match status" value="1"/>
</dbReference>
<dbReference type="InterPro" id="IPR003356">
    <property type="entry name" value="DNA_methylase_A-5"/>
</dbReference>
<proteinExistence type="inferred from homology"/>
<dbReference type="InterPro" id="IPR050210">
    <property type="entry name" value="tRNA_Adenine-N(6)_MTase"/>
</dbReference>
<dbReference type="Pfam" id="PF02384">
    <property type="entry name" value="N6_Mtase"/>
    <property type="match status" value="1"/>
</dbReference>
<dbReference type="Gene3D" id="3.40.50.150">
    <property type="entry name" value="Vaccinia Virus protein VP39"/>
    <property type="match status" value="1"/>
</dbReference>
<dbReference type="GO" id="GO:0032259">
    <property type="term" value="P:methylation"/>
    <property type="evidence" value="ECO:0007669"/>
    <property type="project" value="UniProtKB-KW"/>
</dbReference>
<dbReference type="SUPFAM" id="SSF53335">
    <property type="entry name" value="S-adenosyl-L-methionine-dependent methyltransferases"/>
    <property type="match status" value="1"/>
</dbReference>
<dbReference type="RefSeq" id="WP_148620503.1">
    <property type="nucleotide sequence ID" value="NZ_CP043043.1"/>
</dbReference>
<dbReference type="KEGG" id="gti:FXF46_10515"/>
<dbReference type="AlphaFoldDB" id="A0AAP9ETU6"/>
<evidence type="ECO:0000313" key="4">
    <source>
        <dbReference type="EMBL" id="QEH96682.1"/>
    </source>
</evidence>
<dbReference type="GO" id="GO:0008170">
    <property type="term" value="F:N-methyltransferase activity"/>
    <property type="evidence" value="ECO:0007669"/>
    <property type="project" value="InterPro"/>
</dbReference>
<keyword evidence="4" id="KW-0489">Methyltransferase</keyword>
<dbReference type="EMBL" id="CP043043">
    <property type="protein sequence ID" value="QEH96682.1"/>
    <property type="molecule type" value="Genomic_DNA"/>
</dbReference>
<evidence type="ECO:0000259" key="3">
    <source>
        <dbReference type="Pfam" id="PF02384"/>
    </source>
</evidence>
<accession>A0AAP9ETU6</accession>
<gene>
    <name evidence="4" type="ORF">FXF46_10515</name>
</gene>
<reference evidence="4 5" key="1">
    <citation type="submission" date="2019-08" db="EMBL/GenBank/DDBJ databases">
        <title>Gluconobacter frateurii HD924 genome.</title>
        <authorList>
            <person name="Liu Y."/>
            <person name="Zhang P."/>
        </authorList>
    </citation>
    <scope>NUCLEOTIDE SEQUENCE [LARGE SCALE GENOMIC DNA]</scope>
    <source>
        <strain evidence="4 5">HD924</strain>
    </source>
</reference>
<dbReference type="GO" id="GO:0003677">
    <property type="term" value="F:DNA binding"/>
    <property type="evidence" value="ECO:0007669"/>
    <property type="project" value="InterPro"/>
</dbReference>
<keyword evidence="4" id="KW-0808">Transferase</keyword>